<dbReference type="InterPro" id="IPR030946">
    <property type="entry name" value="EcfA2"/>
</dbReference>
<comment type="subunit">
    <text evidence="8">Forms a stable energy-coupling factor (ECF) transporter complex composed of 2 membrane-embedded substrate-binding proteins (S component), 2 ATP-binding proteins (A component) and 2 transmembrane proteins (T component).</text>
</comment>
<evidence type="ECO:0000256" key="3">
    <source>
        <dbReference type="ARBA" id="ARBA00022475"/>
    </source>
</evidence>
<gene>
    <name evidence="10" type="ORF">ACFPU1_13700</name>
</gene>
<organism evidence="10 11">
    <name type="scientific">Thalassorhabdus alkalitolerans</name>
    <dbReference type="NCBI Taxonomy" id="2282697"/>
    <lineage>
        <taxon>Bacteria</taxon>
        <taxon>Bacillati</taxon>
        <taxon>Bacillota</taxon>
        <taxon>Bacilli</taxon>
        <taxon>Bacillales</taxon>
        <taxon>Bacillaceae</taxon>
        <taxon>Thalassorhabdus</taxon>
    </lineage>
</organism>
<dbReference type="PANTHER" id="PTHR43553:SF27">
    <property type="entry name" value="ENERGY-COUPLING FACTOR TRANSPORTER ATP-BINDING PROTEIN ECFA2"/>
    <property type="match status" value="1"/>
</dbReference>
<evidence type="ECO:0000256" key="7">
    <source>
        <dbReference type="ARBA" id="ARBA00023136"/>
    </source>
</evidence>
<keyword evidence="5 8" id="KW-0067">ATP-binding</keyword>
<evidence type="ECO:0000256" key="6">
    <source>
        <dbReference type="ARBA" id="ARBA00022967"/>
    </source>
</evidence>
<evidence type="ECO:0000259" key="9">
    <source>
        <dbReference type="PROSITE" id="PS50893"/>
    </source>
</evidence>
<evidence type="ECO:0000256" key="8">
    <source>
        <dbReference type="RuleBase" id="RU365104"/>
    </source>
</evidence>
<dbReference type="SMART" id="SM00382">
    <property type="entry name" value="AAA"/>
    <property type="match status" value="1"/>
</dbReference>
<proteinExistence type="inferred from homology"/>
<dbReference type="PANTHER" id="PTHR43553">
    <property type="entry name" value="HEAVY METAL TRANSPORTER"/>
    <property type="match status" value="1"/>
</dbReference>
<dbReference type="NCBIfam" id="TIGR04521">
    <property type="entry name" value="ECF_ATPase_2"/>
    <property type="match status" value="1"/>
</dbReference>
<reference evidence="11" key="1">
    <citation type="journal article" date="2019" name="Int. J. Syst. Evol. Microbiol.">
        <title>The Global Catalogue of Microorganisms (GCM) 10K type strain sequencing project: providing services to taxonomists for standard genome sequencing and annotation.</title>
        <authorList>
            <consortium name="The Broad Institute Genomics Platform"/>
            <consortium name="The Broad Institute Genome Sequencing Center for Infectious Disease"/>
            <person name="Wu L."/>
            <person name="Ma J."/>
        </authorList>
    </citation>
    <scope>NUCLEOTIDE SEQUENCE [LARGE SCALE GENOMIC DNA]</scope>
    <source>
        <strain evidence="11">CECT 7184</strain>
    </source>
</reference>
<evidence type="ECO:0000256" key="4">
    <source>
        <dbReference type="ARBA" id="ARBA00022741"/>
    </source>
</evidence>
<dbReference type="RefSeq" id="WP_054637106.1">
    <property type="nucleotide sequence ID" value="NZ_JBHSOZ010000007.1"/>
</dbReference>
<dbReference type="SUPFAM" id="SSF52540">
    <property type="entry name" value="P-loop containing nucleoside triphosphate hydrolases"/>
    <property type="match status" value="1"/>
</dbReference>
<evidence type="ECO:0000313" key="11">
    <source>
        <dbReference type="Proteomes" id="UP001596142"/>
    </source>
</evidence>
<dbReference type="InterPro" id="IPR003439">
    <property type="entry name" value="ABC_transporter-like_ATP-bd"/>
</dbReference>
<dbReference type="InterPro" id="IPR050095">
    <property type="entry name" value="ECF_ABC_transporter_ATP-bd"/>
</dbReference>
<dbReference type="EC" id="7.-.-.-" evidence="8"/>
<comment type="function">
    <text evidence="8">ATP-binding (A) component of a common energy-coupling factor (ECF) ABC-transporter complex.</text>
</comment>
<evidence type="ECO:0000256" key="2">
    <source>
        <dbReference type="ARBA" id="ARBA00022448"/>
    </source>
</evidence>
<keyword evidence="11" id="KW-1185">Reference proteome</keyword>
<dbReference type="Proteomes" id="UP001596142">
    <property type="component" value="Unassembled WGS sequence"/>
</dbReference>
<protein>
    <recommendedName>
        <fullName evidence="8">Energy-coupling factor transporter ATP-binding protein EcfA2</fullName>
        <ecNumber evidence="8">7.-.-.-</ecNumber>
    </recommendedName>
</protein>
<dbReference type="PROSITE" id="PS00211">
    <property type="entry name" value="ABC_TRANSPORTER_1"/>
    <property type="match status" value="1"/>
</dbReference>
<comment type="similarity">
    <text evidence="8">Belongs to the ABC transporter superfamily. Energy-coupling factor EcfA family.</text>
</comment>
<accession>A0ABW0YMV9</accession>
<evidence type="ECO:0000313" key="10">
    <source>
        <dbReference type="EMBL" id="MFC5713823.1"/>
    </source>
</evidence>
<dbReference type="PROSITE" id="PS50893">
    <property type="entry name" value="ABC_TRANSPORTER_2"/>
    <property type="match status" value="1"/>
</dbReference>
<evidence type="ECO:0000256" key="1">
    <source>
        <dbReference type="ARBA" id="ARBA00004202"/>
    </source>
</evidence>
<dbReference type="InterPro" id="IPR017871">
    <property type="entry name" value="ABC_transporter-like_CS"/>
</dbReference>
<evidence type="ECO:0000256" key="5">
    <source>
        <dbReference type="ARBA" id="ARBA00022840"/>
    </source>
</evidence>
<sequence>MEVKFENVTHRYMKKTPFEALALNNVSAHFPSGSFSAVIGRTGSGKSTLVQHVNGLIKPSEGRVLVGGKILHAKAKRKEIKAVRRQVGMVFQYPEHQLFEDTVEADLLFGPKNMGKNVVAVKKELPALLEKVGLPERILSKSPFDLSGGQMRRVAIASVLAMDPKILILDEPTAGLDPKGQEEIISLFKKWHEEKGTTTIMITHQMEEAARLADNIYVMNEGKIVMSGSPQEVYQREEDLLRLDLDLPEPVRLLNMLEKEWDVAFSSKALSAAQAAEEIGKGKEGRK</sequence>
<dbReference type="Pfam" id="PF00005">
    <property type="entry name" value="ABC_tran"/>
    <property type="match status" value="1"/>
</dbReference>
<name>A0ABW0YMV9_9BACI</name>
<dbReference type="InterPro" id="IPR015856">
    <property type="entry name" value="ABC_transpr_CbiO/EcfA_su"/>
</dbReference>
<feature type="domain" description="ABC transporter" evidence="9">
    <location>
        <begin position="3"/>
        <end position="246"/>
    </location>
</feature>
<dbReference type="CDD" id="cd03225">
    <property type="entry name" value="ABC_cobalt_CbiO_domain1"/>
    <property type="match status" value="1"/>
</dbReference>
<comment type="caution">
    <text evidence="10">The sequence shown here is derived from an EMBL/GenBank/DDBJ whole genome shotgun (WGS) entry which is preliminary data.</text>
</comment>
<keyword evidence="6" id="KW-1278">Translocase</keyword>
<keyword evidence="3 8" id="KW-1003">Cell membrane</keyword>
<dbReference type="InterPro" id="IPR003593">
    <property type="entry name" value="AAA+_ATPase"/>
</dbReference>
<dbReference type="EMBL" id="JBHSOZ010000007">
    <property type="protein sequence ID" value="MFC5713823.1"/>
    <property type="molecule type" value="Genomic_DNA"/>
</dbReference>
<dbReference type="InterPro" id="IPR027417">
    <property type="entry name" value="P-loop_NTPase"/>
</dbReference>
<keyword evidence="7 8" id="KW-0472">Membrane</keyword>
<keyword evidence="2 8" id="KW-0813">Transport</keyword>
<comment type="subcellular location">
    <subcellularLocation>
        <location evidence="1 8">Cell membrane</location>
        <topology evidence="1 8">Peripheral membrane protein</topology>
    </subcellularLocation>
</comment>
<dbReference type="Gene3D" id="3.40.50.300">
    <property type="entry name" value="P-loop containing nucleotide triphosphate hydrolases"/>
    <property type="match status" value="1"/>
</dbReference>
<keyword evidence="4 8" id="KW-0547">Nucleotide-binding</keyword>